<reference evidence="3" key="1">
    <citation type="submission" date="2016-10" db="EMBL/GenBank/DDBJ databases">
        <authorList>
            <person name="Varghese N."/>
            <person name="Submissions S."/>
        </authorList>
    </citation>
    <scope>NUCLEOTIDE SEQUENCE [LARGE SCALE GENOMIC DNA]</scope>
    <source>
        <strain evidence="3">DSM 23256</strain>
    </source>
</reference>
<gene>
    <name evidence="2" type="ORF">SAMN05660235_00040</name>
</gene>
<dbReference type="InterPro" id="IPR013693">
    <property type="entry name" value="SpoIID/LytB_N"/>
</dbReference>
<dbReference type="NCBIfam" id="TIGR02669">
    <property type="entry name" value="SpoIID_LytB"/>
    <property type="match status" value="1"/>
</dbReference>
<dbReference type="AlphaFoldDB" id="A0A1G7HGB7"/>
<dbReference type="EMBL" id="FNBU01000001">
    <property type="protein sequence ID" value="SDE99512.1"/>
    <property type="molecule type" value="Genomic_DNA"/>
</dbReference>
<keyword evidence="3" id="KW-1185">Reference proteome</keyword>
<dbReference type="InterPro" id="IPR013486">
    <property type="entry name" value="SpoIID/LytB"/>
</dbReference>
<dbReference type="GO" id="GO:0030435">
    <property type="term" value="P:sporulation resulting in formation of a cellular spore"/>
    <property type="evidence" value="ECO:0007669"/>
    <property type="project" value="InterPro"/>
</dbReference>
<evidence type="ECO:0000313" key="3">
    <source>
        <dbReference type="Proteomes" id="UP000243333"/>
    </source>
</evidence>
<dbReference type="STRING" id="1123285.SAMN05660235_00040"/>
<dbReference type="OrthoDB" id="9794671at2"/>
<dbReference type="RefSeq" id="WP_093686957.1">
    <property type="nucleotide sequence ID" value="NZ_FNBU01000001.1"/>
</dbReference>
<dbReference type="InterPro" id="IPR014225">
    <property type="entry name" value="Spore_II_D_firmicutes"/>
</dbReference>
<name>A0A1G7HGB7_9FIRM</name>
<proteinExistence type="predicted"/>
<organism evidence="2 3">
    <name type="scientific">Sporolituus thermophilus DSM 23256</name>
    <dbReference type="NCBI Taxonomy" id="1123285"/>
    <lineage>
        <taxon>Bacteria</taxon>
        <taxon>Bacillati</taxon>
        <taxon>Bacillota</taxon>
        <taxon>Negativicutes</taxon>
        <taxon>Selenomonadales</taxon>
        <taxon>Sporomusaceae</taxon>
        <taxon>Sporolituus</taxon>
    </lineage>
</organism>
<dbReference type="NCBIfam" id="TIGR02870">
    <property type="entry name" value="spore_II_D"/>
    <property type="match status" value="1"/>
</dbReference>
<feature type="domain" description="Sporulation stage II protein D amidase enhancer LytB N-terminal" evidence="1">
    <location>
        <begin position="52"/>
        <end position="160"/>
    </location>
</feature>
<sequence length="331" mass="36544">MRQVAALTAMIVILIVIVLPAIIVRGIPAATVEQPRTKVHKGEDIPIKVYLHEADKIVEMNLEEYVKGVVAAEMPAEFELEALKAQAVAARTYAVKQMALFGGSGLPDRPGADVSTDHRQSQAWLSEAQLRQRWGPFKSDLYWQKISQAVEETRGLILTYSGEPIHAVFHSTSGERTASALEVWGFDYPYLKSVPCKWDQKSPRYADTREITLTELEQRLGADAGVLAAAKTGETGIAQVLDRTESGRVDKVRIGAKTFSGTAVREKLDLRSANFIVETKEDRLVFKTIGYGHGVGLCQYGANGMAKEGRTFREILTYYYTGVAIRDIHGS</sequence>
<protein>
    <submittedName>
        <fullName evidence="2">Stage II sporulation protein D</fullName>
    </submittedName>
</protein>
<accession>A0A1G7HGB7</accession>
<evidence type="ECO:0000313" key="2">
    <source>
        <dbReference type="EMBL" id="SDE99512.1"/>
    </source>
</evidence>
<evidence type="ECO:0000259" key="1">
    <source>
        <dbReference type="Pfam" id="PF08486"/>
    </source>
</evidence>
<dbReference type="Proteomes" id="UP000243333">
    <property type="component" value="Unassembled WGS sequence"/>
</dbReference>
<dbReference type="Pfam" id="PF08486">
    <property type="entry name" value="SpoIID"/>
    <property type="match status" value="1"/>
</dbReference>